<accession>U4LKC2</accession>
<protein>
    <submittedName>
        <fullName evidence="1">Uncharacterized protein</fullName>
    </submittedName>
</protein>
<sequence>MWEKLLFKRKPAVADVVVLSLSTIIYTGRR</sequence>
<proteinExistence type="predicted"/>
<name>U4LKC2_PYROM</name>
<dbReference type="AlphaFoldDB" id="U4LKC2"/>
<gene>
    <name evidence="1" type="ORF">PCON_13032</name>
</gene>
<evidence type="ECO:0000313" key="2">
    <source>
        <dbReference type="Proteomes" id="UP000018144"/>
    </source>
</evidence>
<keyword evidence="2" id="KW-1185">Reference proteome</keyword>
<reference evidence="1 2" key="1">
    <citation type="journal article" date="2013" name="PLoS Genet.">
        <title>The genome and development-dependent transcriptomes of Pyronema confluens: a window into fungal evolution.</title>
        <authorList>
            <person name="Traeger S."/>
            <person name="Altegoer F."/>
            <person name="Freitag M."/>
            <person name="Gabaldon T."/>
            <person name="Kempken F."/>
            <person name="Kumar A."/>
            <person name="Marcet-Houben M."/>
            <person name="Poggeler S."/>
            <person name="Stajich J.E."/>
            <person name="Nowrousian M."/>
        </authorList>
    </citation>
    <scope>NUCLEOTIDE SEQUENCE [LARGE SCALE GENOMIC DNA]</scope>
    <source>
        <strain evidence="2">CBS 100304</strain>
        <tissue evidence="1">Vegetative mycelium</tissue>
    </source>
</reference>
<organism evidence="1 2">
    <name type="scientific">Pyronema omphalodes (strain CBS 100304)</name>
    <name type="common">Pyronema confluens</name>
    <dbReference type="NCBI Taxonomy" id="1076935"/>
    <lineage>
        <taxon>Eukaryota</taxon>
        <taxon>Fungi</taxon>
        <taxon>Dikarya</taxon>
        <taxon>Ascomycota</taxon>
        <taxon>Pezizomycotina</taxon>
        <taxon>Pezizomycetes</taxon>
        <taxon>Pezizales</taxon>
        <taxon>Pyronemataceae</taxon>
        <taxon>Pyronema</taxon>
    </lineage>
</organism>
<dbReference type="EMBL" id="HF935844">
    <property type="protein sequence ID" value="CCX32383.1"/>
    <property type="molecule type" value="Genomic_DNA"/>
</dbReference>
<evidence type="ECO:0000313" key="1">
    <source>
        <dbReference type="EMBL" id="CCX32383.1"/>
    </source>
</evidence>
<dbReference type="Proteomes" id="UP000018144">
    <property type="component" value="Unassembled WGS sequence"/>
</dbReference>